<accession>A0A1Y2CFA8</accession>
<sequence length="236" mass="26501">MPIQSVEHFVVTIHLVQTVKNVSASWTTPKSVPTHQQLLKQLQLSLNHPQLHHQSFNNPSRRQHQHQLSNNPNPLPAAHAPFTMDPAPPVLHMITQEMCQGCHSQMAVFISPTTLVSSTTQGSETSSGQLPLRPTHREPQTPQPHLDVTTVTRILGQELHGVRICMCLSAVAKMPTMDGLPMKHLDRIQRTLTRDTLRILLILLFHTITLGALSSQVDLDRQFVITVWQELLNNLI</sequence>
<organism evidence="2 3">
    <name type="scientific">Rhizoclosmatium globosum</name>
    <dbReference type="NCBI Taxonomy" id="329046"/>
    <lineage>
        <taxon>Eukaryota</taxon>
        <taxon>Fungi</taxon>
        <taxon>Fungi incertae sedis</taxon>
        <taxon>Chytridiomycota</taxon>
        <taxon>Chytridiomycota incertae sedis</taxon>
        <taxon>Chytridiomycetes</taxon>
        <taxon>Chytridiales</taxon>
        <taxon>Chytriomycetaceae</taxon>
        <taxon>Rhizoclosmatium</taxon>
    </lineage>
</organism>
<reference evidence="2 3" key="1">
    <citation type="submission" date="2016-07" db="EMBL/GenBank/DDBJ databases">
        <title>Pervasive Adenine N6-methylation of Active Genes in Fungi.</title>
        <authorList>
            <consortium name="DOE Joint Genome Institute"/>
            <person name="Mondo S.J."/>
            <person name="Dannebaum R.O."/>
            <person name="Kuo R.C."/>
            <person name="Labutti K."/>
            <person name="Haridas S."/>
            <person name="Kuo A."/>
            <person name="Salamov A."/>
            <person name="Ahrendt S.R."/>
            <person name="Lipzen A."/>
            <person name="Sullivan W."/>
            <person name="Andreopoulos W.B."/>
            <person name="Clum A."/>
            <person name="Lindquist E."/>
            <person name="Daum C."/>
            <person name="Ramamoorthy G.K."/>
            <person name="Gryganskyi A."/>
            <person name="Culley D."/>
            <person name="Magnuson J.K."/>
            <person name="James T.Y."/>
            <person name="O'Malley M.A."/>
            <person name="Stajich J.E."/>
            <person name="Spatafora J.W."/>
            <person name="Visel A."/>
            <person name="Grigoriev I.V."/>
        </authorList>
    </citation>
    <scope>NUCLEOTIDE SEQUENCE [LARGE SCALE GENOMIC DNA]</scope>
    <source>
        <strain evidence="2 3">JEL800</strain>
    </source>
</reference>
<feature type="region of interest" description="Disordered" evidence="1">
    <location>
        <begin position="118"/>
        <end position="144"/>
    </location>
</feature>
<dbReference type="EMBL" id="MCGO01000019">
    <property type="protein sequence ID" value="ORY45719.1"/>
    <property type="molecule type" value="Genomic_DNA"/>
</dbReference>
<evidence type="ECO:0000313" key="2">
    <source>
        <dbReference type="EMBL" id="ORY45719.1"/>
    </source>
</evidence>
<dbReference type="Proteomes" id="UP000193642">
    <property type="component" value="Unassembled WGS sequence"/>
</dbReference>
<proteinExistence type="predicted"/>
<feature type="compositionally biased region" description="Low complexity" evidence="1">
    <location>
        <begin position="70"/>
        <end position="81"/>
    </location>
</feature>
<feature type="compositionally biased region" description="Low complexity" evidence="1">
    <location>
        <begin position="118"/>
        <end position="129"/>
    </location>
</feature>
<protein>
    <submittedName>
        <fullName evidence="2">Uncharacterized protein</fullName>
    </submittedName>
</protein>
<dbReference type="AlphaFoldDB" id="A0A1Y2CFA8"/>
<gene>
    <name evidence="2" type="ORF">BCR33DRAFT_173187</name>
</gene>
<comment type="caution">
    <text evidence="2">The sequence shown here is derived from an EMBL/GenBank/DDBJ whole genome shotgun (WGS) entry which is preliminary data.</text>
</comment>
<evidence type="ECO:0000313" key="3">
    <source>
        <dbReference type="Proteomes" id="UP000193642"/>
    </source>
</evidence>
<keyword evidence="3" id="KW-1185">Reference proteome</keyword>
<evidence type="ECO:0000256" key="1">
    <source>
        <dbReference type="SAM" id="MobiDB-lite"/>
    </source>
</evidence>
<feature type="region of interest" description="Disordered" evidence="1">
    <location>
        <begin position="51"/>
        <end position="82"/>
    </location>
</feature>
<name>A0A1Y2CFA8_9FUNG</name>